<dbReference type="AlphaFoldDB" id="A0A3M7S080"/>
<reference evidence="1 2" key="1">
    <citation type="journal article" date="2018" name="Sci. Rep.">
        <title>Genomic signatures of local adaptation to the degree of environmental predictability in rotifers.</title>
        <authorList>
            <person name="Franch-Gras L."/>
            <person name="Hahn C."/>
            <person name="Garcia-Roger E.M."/>
            <person name="Carmona M.J."/>
            <person name="Serra M."/>
            <person name="Gomez A."/>
        </authorList>
    </citation>
    <scope>NUCLEOTIDE SEQUENCE [LARGE SCALE GENOMIC DNA]</scope>
    <source>
        <strain evidence="1">HYR1</strain>
    </source>
</reference>
<protein>
    <submittedName>
        <fullName evidence="1">Uncharacterized protein</fullName>
    </submittedName>
</protein>
<gene>
    <name evidence="1" type="ORF">BpHYR1_031238</name>
</gene>
<comment type="caution">
    <text evidence="1">The sequence shown here is derived from an EMBL/GenBank/DDBJ whole genome shotgun (WGS) entry which is preliminary data.</text>
</comment>
<name>A0A3M7S080_BRAPC</name>
<proteinExistence type="predicted"/>
<keyword evidence="2" id="KW-1185">Reference proteome</keyword>
<organism evidence="1 2">
    <name type="scientific">Brachionus plicatilis</name>
    <name type="common">Marine rotifer</name>
    <name type="synonym">Brachionus muelleri</name>
    <dbReference type="NCBI Taxonomy" id="10195"/>
    <lineage>
        <taxon>Eukaryota</taxon>
        <taxon>Metazoa</taxon>
        <taxon>Spiralia</taxon>
        <taxon>Gnathifera</taxon>
        <taxon>Rotifera</taxon>
        <taxon>Eurotatoria</taxon>
        <taxon>Monogononta</taxon>
        <taxon>Pseudotrocha</taxon>
        <taxon>Ploima</taxon>
        <taxon>Brachionidae</taxon>
        <taxon>Brachionus</taxon>
    </lineage>
</organism>
<accession>A0A3M7S080</accession>
<dbReference type="Proteomes" id="UP000276133">
    <property type="component" value="Unassembled WGS sequence"/>
</dbReference>
<evidence type="ECO:0000313" key="1">
    <source>
        <dbReference type="EMBL" id="RNA29038.1"/>
    </source>
</evidence>
<evidence type="ECO:0000313" key="2">
    <source>
        <dbReference type="Proteomes" id="UP000276133"/>
    </source>
</evidence>
<dbReference type="EMBL" id="REGN01002291">
    <property type="protein sequence ID" value="RNA29038.1"/>
    <property type="molecule type" value="Genomic_DNA"/>
</dbReference>
<sequence>MRIEQIARSKKILKIIIILQARADLNFSSLNKCLETLSGNACEWLPIKIEGTKRCLCVWTSTICVYKATCQIERRQSMCFASSLNPSLLENFLIIILWIMSNLWSEGSRSLIINLKEILENFDKFFTKLGYCAHLLALKELFKKRTNLSINLKQLWCLFHLTLEL</sequence>